<protein>
    <submittedName>
        <fullName evidence="2">Uncharacterized protein</fullName>
    </submittedName>
</protein>
<dbReference type="Proteomes" id="UP000822688">
    <property type="component" value="Chromosome V"/>
</dbReference>
<evidence type="ECO:0000256" key="1">
    <source>
        <dbReference type="SAM" id="MobiDB-lite"/>
    </source>
</evidence>
<name>A0A8T0HT87_CERPU</name>
<sequence>MSRLHAGLPSRKLKLNSGRERGGQLSGGVGCDVFSALRSGGVSRLTDGRHGWFLGLGQAGSGCSGGAQEGVGVPREGGDAVRTWSSVNVMSVNGCLVYGEGVDEVGVRGCSMWEGALCEGLAMWLGVGAQ</sequence>
<accession>A0A8T0HT87</accession>
<proteinExistence type="predicted"/>
<dbReference type="EMBL" id="CM026426">
    <property type="protein sequence ID" value="KAG0573949.1"/>
    <property type="molecule type" value="Genomic_DNA"/>
</dbReference>
<dbReference type="AlphaFoldDB" id="A0A8T0HT87"/>
<comment type="caution">
    <text evidence="2">The sequence shown here is derived from an EMBL/GenBank/DDBJ whole genome shotgun (WGS) entry which is preliminary data.</text>
</comment>
<evidence type="ECO:0000313" key="3">
    <source>
        <dbReference type="Proteomes" id="UP000822688"/>
    </source>
</evidence>
<feature type="region of interest" description="Disordered" evidence="1">
    <location>
        <begin position="1"/>
        <end position="24"/>
    </location>
</feature>
<keyword evidence="3" id="KW-1185">Reference proteome</keyword>
<organism evidence="2 3">
    <name type="scientific">Ceratodon purpureus</name>
    <name type="common">Fire moss</name>
    <name type="synonym">Dicranum purpureum</name>
    <dbReference type="NCBI Taxonomy" id="3225"/>
    <lineage>
        <taxon>Eukaryota</taxon>
        <taxon>Viridiplantae</taxon>
        <taxon>Streptophyta</taxon>
        <taxon>Embryophyta</taxon>
        <taxon>Bryophyta</taxon>
        <taxon>Bryophytina</taxon>
        <taxon>Bryopsida</taxon>
        <taxon>Dicranidae</taxon>
        <taxon>Pseudoditrichales</taxon>
        <taxon>Ditrichaceae</taxon>
        <taxon>Ceratodon</taxon>
    </lineage>
</organism>
<gene>
    <name evidence="2" type="ORF">KC19_VG224200</name>
</gene>
<reference evidence="2" key="1">
    <citation type="submission" date="2020-06" db="EMBL/GenBank/DDBJ databases">
        <title>WGS assembly of Ceratodon purpureus strain R40.</title>
        <authorList>
            <person name="Carey S.B."/>
            <person name="Jenkins J."/>
            <person name="Shu S."/>
            <person name="Lovell J.T."/>
            <person name="Sreedasyam A."/>
            <person name="Maumus F."/>
            <person name="Tiley G.P."/>
            <person name="Fernandez-Pozo N."/>
            <person name="Barry K."/>
            <person name="Chen C."/>
            <person name="Wang M."/>
            <person name="Lipzen A."/>
            <person name="Daum C."/>
            <person name="Saski C.A."/>
            <person name="Payton A.C."/>
            <person name="Mcbreen J.C."/>
            <person name="Conrad R.E."/>
            <person name="Kollar L.M."/>
            <person name="Olsson S."/>
            <person name="Huttunen S."/>
            <person name="Landis J.B."/>
            <person name="Wickett N.J."/>
            <person name="Johnson M.G."/>
            <person name="Rensing S.A."/>
            <person name="Grimwood J."/>
            <person name="Schmutz J."/>
            <person name="Mcdaniel S.F."/>
        </authorList>
    </citation>
    <scope>NUCLEOTIDE SEQUENCE</scope>
    <source>
        <strain evidence="2">R40</strain>
    </source>
</reference>
<evidence type="ECO:0000313" key="2">
    <source>
        <dbReference type="EMBL" id="KAG0573949.1"/>
    </source>
</evidence>